<dbReference type="InterPro" id="IPR059018">
    <property type="entry name" value="HEAT_URB1"/>
</dbReference>
<keyword evidence="6" id="KW-1185">Reference proteome</keyword>
<name>A0A4Q2D9H4_9AGAR</name>
<accession>A0A4Q2D9H4</accession>
<dbReference type="GO" id="GO:0000463">
    <property type="term" value="P:maturation of LSU-rRNA from tricistronic rRNA transcript (SSU-rRNA, 5.8S rRNA, LSU-rRNA)"/>
    <property type="evidence" value="ECO:0007669"/>
    <property type="project" value="TreeGrafter"/>
</dbReference>
<feature type="region of interest" description="Disordered" evidence="1">
    <location>
        <begin position="1"/>
        <end position="44"/>
    </location>
</feature>
<sequence length="2252" mass="246818">MPKFRSSQQGEEDGNVRPAKRVRLAEPTESGSQNIAQNAKKTGADEQQKIFGGVPEIQVALRSNGGKPCAGLVDALTTLRNQLSIRHSELQTLINNASFSASTSKSSSAGGSYFNALPSVIQPSDSRLLLLEKWCQSSPGLEELFSIWDSAVATTSSSSGGWKNQQVQGPAAMASNITALCLNILTSILTLLSTYYTLHPHAYPLLKNLFENERWKKLCGYVSGAAGGGSMANDIILVTLRLLGVIVERWDAKKVLEGFIWESKSLSKLLQMRRKNSSTFNPLVKPDIRTAYTLFLLSFVLPSTSTSTSSSNSQTKTAFLQQHSLHFTSIFKNLHQDQPTLIRRVLEVCWEGVWCDVRVSRSLKVSVFTGSGAGAVLQNLLKLYERTTPETEDDGDYTVADLVHHFLLAICTRPGVGLCFKDRGWYPRDVSGGDSLFNEDEDDGTASKFKQPKLHNPTLLSLLRQLKPTDDPRQHELALKILSACPELVSPYLPTSGLTLDPPRLSSKWVANVSFLGSVIGGGEVPKSTFYMAGGSQYRPTPPPLTTIVNNIAPGGGARAKDKAAKSEAGAGNTGNLVQHTTALVLIRCLEKMGRVREAMEGVSKALGEGADDLFVWGLDEGANADDEDDDLGPSYRRESKEGLWARRQKEVVKEVRKRVPEFQVVLAFCTAHLKTSTTTATSAAVQQEESEGEQIKKALMAECAMRLLWMYQKALPEVVEEARFDVGKVLVGFDVTLGLSGGDDESGQQGEGDEADEEEDEDVAEEEKEGEDEGEGDYNEAEDQEDDGKNQSQSQPRQEVSAPTRLHRITQLHILRFLRASPAFSFTAPSPNFPGHTHLYSLLDGVVKLGGISTHPDQDDQENGIYVELRRLVQHVLGKSVLFQWGKGFGGTAEDTLEDGGWEVVAWLASLPVGLRRVRKVKRLVDVSNHDDGSDGSMDEGDESKEKNEDKTVTVYPESLDGTTLTDERLSVVAFLEDCILRCLKTPYKYIEELEKLAGAGDAAGEGRDVGSGGSLPSPLLITLVEQLEAKLISQGGSSGSSVVLLTPSDVLAIASYLRALLFSLVGMLEVATSSTTEHEPKTVVIQKILDRLDALFAGDVWEKAFGAEPHALVKGAVVRELDIARTCLALDNAGGMDESGVKDEDIDDFLDLIEALEIPSPIERRLTIYELIDWLRLLGSRLTQAQVVRLWEAVTELWPTGLGEVLKYLDAPSVKDRDDGISVWEALLKSDGAGVGKDSDMDVDQDGAEHVDGEDGEEEAQFDPSSLPFEYLLAQALPKNLSNSKCQEILAESALNYLTRSFDSSTAPPSLNSLDLKFITRHILHRLSAFLSIEQVDASRNLLFILASVLSKVRTMDPIALDSGKATVVASLKGLMVSTAVTEKDVRQGLLRVQEAILDPTSPADVALVAEIASFWVDILKRHLASDRAGQMPALDAEYAGWWIRFVQPVVVLALVRDAMQNQEGSQESLSISIEEAEKRWACGVRRPSAPELDIASVAKSLLSQTLEDWSDATENIVRGFFYKGQDPAGLLEKAVIQWAVNRDGSDGNDRVIGVLHTLLDCILHRGPATSASPLDSPEVVRKIFELLLEHLINPGQRTKQANEGLQFLWKSMCRGEGKAMETCFTSLEQCLKALKKSVVSSSGSPSRLSPDLINISRWMIDYFSADEFNHAYLSRAQSIDSDVVELSIQWLIRRLGEEDGLELDEETRVVCVELGSLIKREGVSCKSGSLETLLGVVIQSNYHLSQPPCLDVLETGLAKAGLKPLIINRHLQGIVQHQHFFKLCASSPFSSSNISLLKIRDSIISLLHSLFHLHPSNTCQVSHIEPLTKVYGGTLSNSDRRLLSIFQLFERQRKLSMRTVIGRWMPPSSSLATGSGESVGLEALQNLDGISLLRTALAFPIRMRIDVSTEFDKSTVYENQLYDPLFLLLLLQHVLSNGPPTSAISWIELFRSNVIGLALRALSARDGKLREIGMGCIVAVWTLMQNADLQERDHVLYLLGLLKNAVVAPPANSNSKDAQTDASAEDGEDQARFPPRLPSYTTLLLFHALRGIFNPSTFMYPLTSRFLLQRAELDITDVPMLYNMLYSSDQGDWKKERGWMLRFLADGALTGSGVSDWRLLKRRHVWDLVASMYSSAAPTSSALATNATMTDVGATGAGTGGDRAFKLSILDFLANLTRHRGPTMSLILKSGLLAWIEVQVLGPDRHASFGVEWLRILENVMVVVDVGKMDGSALKGQWVKSVARLTIPH</sequence>
<feature type="region of interest" description="Disordered" evidence="1">
    <location>
        <begin position="740"/>
        <end position="805"/>
    </location>
</feature>
<feature type="region of interest" description="Disordered" evidence="1">
    <location>
        <begin position="2013"/>
        <end position="2036"/>
    </location>
</feature>
<dbReference type="Pfam" id="PF26140">
    <property type="entry name" value="HEAT_URB1"/>
    <property type="match status" value="1"/>
</dbReference>
<evidence type="ECO:0000256" key="1">
    <source>
        <dbReference type="SAM" id="MobiDB-lite"/>
    </source>
</evidence>
<dbReference type="Proteomes" id="UP000290288">
    <property type="component" value="Unassembled WGS sequence"/>
</dbReference>
<dbReference type="GO" id="GO:0000466">
    <property type="term" value="P:maturation of 5.8S rRNA from tricistronic rRNA transcript (SSU-rRNA, 5.8S rRNA, LSU-rRNA)"/>
    <property type="evidence" value="ECO:0007669"/>
    <property type="project" value="TreeGrafter"/>
</dbReference>
<dbReference type="Pfam" id="PF16201">
    <property type="entry name" value="NopRA1"/>
    <property type="match status" value="1"/>
</dbReference>
<organism evidence="5 6">
    <name type="scientific">Candolleomyces aberdarensis</name>
    <dbReference type="NCBI Taxonomy" id="2316362"/>
    <lineage>
        <taxon>Eukaryota</taxon>
        <taxon>Fungi</taxon>
        <taxon>Dikarya</taxon>
        <taxon>Basidiomycota</taxon>
        <taxon>Agaricomycotina</taxon>
        <taxon>Agaricomycetes</taxon>
        <taxon>Agaricomycetidae</taxon>
        <taxon>Agaricales</taxon>
        <taxon>Agaricineae</taxon>
        <taxon>Psathyrellaceae</taxon>
        <taxon>Candolleomyces</taxon>
    </lineage>
</organism>
<feature type="region of interest" description="Disordered" evidence="1">
    <location>
        <begin position="1236"/>
        <end position="1261"/>
    </location>
</feature>
<dbReference type="EMBL" id="SDEE01000459">
    <property type="protein sequence ID" value="RXW16240.1"/>
    <property type="molecule type" value="Genomic_DNA"/>
</dbReference>
<comment type="caution">
    <text evidence="5">The sequence shown here is derived from an EMBL/GenBank/DDBJ whole genome shotgun (WGS) entry which is preliminary data.</text>
</comment>
<gene>
    <name evidence="5" type="ORF">EST38_g9609</name>
</gene>
<dbReference type="OrthoDB" id="72892at2759"/>
<evidence type="ECO:0000313" key="6">
    <source>
        <dbReference type="Proteomes" id="UP000290288"/>
    </source>
</evidence>
<dbReference type="PANTHER" id="PTHR13500:SF0">
    <property type="entry name" value="NUCLEOLAR PRE-RIBOSOMAL-ASSOCIATED PROTEIN 1"/>
    <property type="match status" value="1"/>
</dbReference>
<evidence type="ECO:0000259" key="4">
    <source>
        <dbReference type="Pfam" id="PF26140"/>
    </source>
</evidence>
<feature type="domain" description="URB1 central HEAT repeat" evidence="4">
    <location>
        <begin position="960"/>
        <end position="1029"/>
    </location>
</feature>
<protein>
    <submittedName>
        <fullName evidence="5">Uncharacterized protein</fullName>
    </submittedName>
</protein>
<evidence type="ECO:0000313" key="5">
    <source>
        <dbReference type="EMBL" id="RXW16240.1"/>
    </source>
</evidence>
<dbReference type="GO" id="GO:0005730">
    <property type="term" value="C:nucleolus"/>
    <property type="evidence" value="ECO:0007669"/>
    <property type="project" value="TreeGrafter"/>
</dbReference>
<dbReference type="InterPro" id="IPR032436">
    <property type="entry name" value="URB1_C"/>
</dbReference>
<feature type="domain" description="URB1 N-terminal" evidence="2">
    <location>
        <begin position="176"/>
        <end position="512"/>
    </location>
</feature>
<feature type="compositionally biased region" description="Polar residues" evidence="1">
    <location>
        <begin position="29"/>
        <end position="40"/>
    </location>
</feature>
<dbReference type="InterPro" id="IPR021714">
    <property type="entry name" value="URB1_N"/>
</dbReference>
<reference evidence="5 6" key="1">
    <citation type="submission" date="2019-01" db="EMBL/GenBank/DDBJ databases">
        <title>Draft genome sequence of Psathyrella aberdarensis IHI B618.</title>
        <authorList>
            <person name="Buettner E."/>
            <person name="Kellner H."/>
        </authorList>
    </citation>
    <scope>NUCLEOTIDE SEQUENCE [LARGE SCALE GENOMIC DNA]</scope>
    <source>
        <strain evidence="5 6">IHI B618</strain>
    </source>
</reference>
<dbReference type="InterPro" id="IPR039844">
    <property type="entry name" value="URB1"/>
</dbReference>
<feature type="domain" description="URB1 C-terminal" evidence="3">
    <location>
        <begin position="1958"/>
        <end position="2198"/>
    </location>
</feature>
<evidence type="ECO:0000259" key="3">
    <source>
        <dbReference type="Pfam" id="PF16201"/>
    </source>
</evidence>
<evidence type="ECO:0000259" key="2">
    <source>
        <dbReference type="Pfam" id="PF11707"/>
    </source>
</evidence>
<dbReference type="PANTHER" id="PTHR13500">
    <property type="entry name" value="NUCLEOLAR PRERIBOSOMAL-ASSOCIATED PROTEIN 1"/>
    <property type="match status" value="1"/>
</dbReference>
<feature type="region of interest" description="Disordered" evidence="1">
    <location>
        <begin position="930"/>
        <end position="953"/>
    </location>
</feature>
<feature type="compositionally biased region" description="Acidic residues" evidence="1">
    <location>
        <begin position="743"/>
        <end position="787"/>
    </location>
</feature>
<dbReference type="STRING" id="2316362.A0A4Q2D9H4"/>
<proteinExistence type="predicted"/>
<dbReference type="Pfam" id="PF11707">
    <property type="entry name" value="Npa1"/>
    <property type="match status" value="1"/>
</dbReference>
<feature type="compositionally biased region" description="Polar residues" evidence="1">
    <location>
        <begin position="2014"/>
        <end position="2025"/>
    </location>
</feature>